<sequence length="60" mass="6946">MNQLINLIYQTQNENWAGQAKHAFEELFGANGGRYPDKARKVVTLRAPEFKGDQVFRLQH</sequence>
<comment type="caution">
    <text evidence="1">The sequence shown here is derived from an EMBL/GenBank/DDBJ whole genome shotgun (WGS) entry which is preliminary data.</text>
</comment>
<name>A0A2C6MDJ4_9FIRM</name>
<reference evidence="1 2" key="1">
    <citation type="submission" date="2013-09" db="EMBL/GenBank/DDBJ databases">
        <title>Biodegradation of hydrocarbons in the deep terrestrial subsurface : characterization of a microbial consortium composed of two Desulfotomaculum species originating from a deep geological formation.</title>
        <authorList>
            <person name="Aullo T."/>
            <person name="Berlendis S."/>
            <person name="Lascourreges J.-F."/>
            <person name="Dessort D."/>
            <person name="Saint-Laurent S."/>
            <person name="Schraauwers B."/>
            <person name="Mas J."/>
            <person name="Magot M."/>
            <person name="Ranchou-Peyruse A."/>
        </authorList>
    </citation>
    <scope>NUCLEOTIDE SEQUENCE [LARGE SCALE GENOMIC DNA]</scope>
    <source>
        <strain evidence="1 2">Bs107</strain>
    </source>
</reference>
<evidence type="ECO:0000313" key="2">
    <source>
        <dbReference type="Proteomes" id="UP000222564"/>
    </source>
</evidence>
<dbReference type="RefSeq" id="WP_207653989.1">
    <property type="nucleotide sequence ID" value="NZ_AWQQ01000024.1"/>
</dbReference>
<dbReference type="Proteomes" id="UP000222564">
    <property type="component" value="Unassembled WGS sequence"/>
</dbReference>
<dbReference type="EMBL" id="AWQQ01000024">
    <property type="protein sequence ID" value="PHJ39359.1"/>
    <property type="molecule type" value="Genomic_DNA"/>
</dbReference>
<gene>
    <name evidence="1" type="ORF">P378_04070</name>
</gene>
<proteinExistence type="predicted"/>
<dbReference type="AlphaFoldDB" id="A0A2C6MDJ4"/>
<protein>
    <submittedName>
        <fullName evidence="1">Uncharacterized protein</fullName>
    </submittedName>
</protein>
<evidence type="ECO:0000313" key="1">
    <source>
        <dbReference type="EMBL" id="PHJ39359.1"/>
    </source>
</evidence>
<keyword evidence="2" id="KW-1185">Reference proteome</keyword>
<accession>A0A2C6MDJ4</accession>
<organism evidence="1 2">
    <name type="scientific">Desulforamulus profundi</name>
    <dbReference type="NCBI Taxonomy" id="1383067"/>
    <lineage>
        <taxon>Bacteria</taxon>
        <taxon>Bacillati</taxon>
        <taxon>Bacillota</taxon>
        <taxon>Clostridia</taxon>
        <taxon>Eubacteriales</taxon>
        <taxon>Peptococcaceae</taxon>
        <taxon>Desulforamulus</taxon>
    </lineage>
</organism>